<feature type="domain" description="ABC transporter" evidence="8">
    <location>
        <begin position="343"/>
        <end position="561"/>
    </location>
</feature>
<reference evidence="10 11" key="1">
    <citation type="submission" date="2019-07" db="EMBL/GenBank/DDBJ databases">
        <title>Whole genome shotgun sequence of Gluconobacter wancherniae NBRC 103581.</title>
        <authorList>
            <person name="Hosoyama A."/>
            <person name="Uohara A."/>
            <person name="Ohji S."/>
            <person name="Ichikawa N."/>
        </authorList>
    </citation>
    <scope>NUCLEOTIDE SEQUENCE [LARGE SCALE GENOMIC DNA]</scope>
    <source>
        <strain evidence="10 11">NBRC 103581</strain>
    </source>
</reference>
<keyword evidence="5 7" id="KW-1133">Transmembrane helix</keyword>
<evidence type="ECO:0000256" key="5">
    <source>
        <dbReference type="ARBA" id="ARBA00022989"/>
    </source>
</evidence>
<evidence type="ECO:0000256" key="7">
    <source>
        <dbReference type="SAM" id="Phobius"/>
    </source>
</evidence>
<dbReference type="PANTHER" id="PTHR43394">
    <property type="entry name" value="ATP-DEPENDENT PERMEASE MDL1, MITOCHONDRIAL"/>
    <property type="match status" value="1"/>
</dbReference>
<dbReference type="InterPro" id="IPR003593">
    <property type="entry name" value="AAA+_ATPase"/>
</dbReference>
<keyword evidence="11" id="KW-1185">Reference proteome</keyword>
<dbReference type="Proteomes" id="UP000321230">
    <property type="component" value="Unassembled WGS sequence"/>
</dbReference>
<feature type="transmembrane region" description="Helical" evidence="7">
    <location>
        <begin position="31"/>
        <end position="53"/>
    </location>
</feature>
<dbReference type="SUPFAM" id="SSF90123">
    <property type="entry name" value="ABC transporter transmembrane region"/>
    <property type="match status" value="1"/>
</dbReference>
<evidence type="ECO:0000256" key="6">
    <source>
        <dbReference type="ARBA" id="ARBA00023136"/>
    </source>
</evidence>
<evidence type="ECO:0000313" key="10">
    <source>
        <dbReference type="EMBL" id="GEK93353.1"/>
    </source>
</evidence>
<keyword evidence="2 7" id="KW-0812">Transmembrane</keyword>
<dbReference type="InterPro" id="IPR014223">
    <property type="entry name" value="ABC_CydC/D"/>
</dbReference>
<dbReference type="GO" id="GO:0005886">
    <property type="term" value="C:plasma membrane"/>
    <property type="evidence" value="ECO:0007669"/>
    <property type="project" value="UniProtKB-SubCell"/>
</dbReference>
<dbReference type="Pfam" id="PF00664">
    <property type="entry name" value="ABC_membrane"/>
    <property type="match status" value="1"/>
</dbReference>
<dbReference type="PROSITE" id="PS50929">
    <property type="entry name" value="ABC_TM1F"/>
    <property type="match status" value="1"/>
</dbReference>
<dbReference type="SUPFAM" id="SSF52540">
    <property type="entry name" value="P-loop containing nucleoside triphosphate hydrolases"/>
    <property type="match status" value="1"/>
</dbReference>
<feature type="transmembrane region" description="Helical" evidence="7">
    <location>
        <begin position="167"/>
        <end position="187"/>
    </location>
</feature>
<name>A0A511B168_9PROT</name>
<dbReference type="GO" id="GO:0016887">
    <property type="term" value="F:ATP hydrolysis activity"/>
    <property type="evidence" value="ECO:0007669"/>
    <property type="project" value="InterPro"/>
</dbReference>
<dbReference type="EMBL" id="BJUZ01000001">
    <property type="protein sequence ID" value="GEK93353.1"/>
    <property type="molecule type" value="Genomic_DNA"/>
</dbReference>
<gene>
    <name evidence="10" type="ORF">GWA01_11230</name>
</gene>
<comment type="subcellular location">
    <subcellularLocation>
        <location evidence="1">Cell membrane</location>
        <topology evidence="1">Multi-pass membrane protein</topology>
    </subcellularLocation>
</comment>
<dbReference type="InterPro" id="IPR027417">
    <property type="entry name" value="P-loop_NTPase"/>
</dbReference>
<evidence type="ECO:0000256" key="3">
    <source>
        <dbReference type="ARBA" id="ARBA00022741"/>
    </source>
</evidence>
<keyword evidence="3" id="KW-0547">Nucleotide-binding</keyword>
<sequence length="561" mass="59544">MSGSFLPKHSPSSTDAPKALARILQVWKPQYGRLITGIVIAELAVCAGLTLMGQAGGRLTGAVIGVGAGYMLLRVAGASQIVLRYFERLYTHDAMFRALADLRVWFYRKLARGAAAGLGFQRSGDLLSRLVSDVQTLDNLYLRIIVPMAAAILTLPVVTFICLKAGIGVGLTVAALFVVLAFVFTFLGSKLSERFGPDILRAEADLRVASLDLAGGLREARAFGAEDVLANAVTARQEALFEAQKRQAVRMALMQGLAGLTAKAGVAAVLCALAGIVFHQTPPIIGVTALFVAITALDSVTGLSRAGLLTGQVTHAAERIVDIADRIPAVAQGTDPLPTSREIRLENVTFGWSEGRDPVLRNLSLTLRQGERAALIGPSGAGKSSIAALILKVAAPQQGRILLGGTDISHLSDDALRSQVAWLSQSSHLFDDTIRGNLLLGRTDITDADLWDALDKARIADVVRELPEGLDTWIGESGSKLSGGQGRRVALARVLLSKAPILILDEPATGLDADTERAFLQTLNEVGDGRSVLLIAHRLTGVERLDHVWCLDNGQAVSRSS</sequence>
<feature type="transmembrane region" description="Helical" evidence="7">
    <location>
        <begin position="140"/>
        <end position="161"/>
    </location>
</feature>
<comment type="caution">
    <text evidence="10">The sequence shown here is derived from an EMBL/GenBank/DDBJ whole genome shotgun (WGS) entry which is preliminary data.</text>
</comment>
<evidence type="ECO:0000259" key="8">
    <source>
        <dbReference type="PROSITE" id="PS50893"/>
    </source>
</evidence>
<proteinExistence type="predicted"/>
<evidence type="ECO:0000256" key="1">
    <source>
        <dbReference type="ARBA" id="ARBA00004651"/>
    </source>
</evidence>
<accession>A0A511B168</accession>
<organism evidence="10 11">
    <name type="scientific">Gluconobacter wancherniae NBRC 103581</name>
    <dbReference type="NCBI Taxonomy" id="656744"/>
    <lineage>
        <taxon>Bacteria</taxon>
        <taxon>Pseudomonadati</taxon>
        <taxon>Pseudomonadota</taxon>
        <taxon>Alphaproteobacteria</taxon>
        <taxon>Acetobacterales</taxon>
        <taxon>Acetobacteraceae</taxon>
        <taxon>Gluconobacter</taxon>
    </lineage>
</organism>
<evidence type="ECO:0000256" key="4">
    <source>
        <dbReference type="ARBA" id="ARBA00022840"/>
    </source>
</evidence>
<dbReference type="GO" id="GO:0045454">
    <property type="term" value="P:cell redox homeostasis"/>
    <property type="evidence" value="ECO:0007669"/>
    <property type="project" value="InterPro"/>
</dbReference>
<dbReference type="Gene3D" id="1.20.1560.10">
    <property type="entry name" value="ABC transporter type 1, transmembrane domain"/>
    <property type="match status" value="1"/>
</dbReference>
<feature type="transmembrane region" description="Helical" evidence="7">
    <location>
        <begin position="59"/>
        <end position="83"/>
    </location>
</feature>
<dbReference type="Gene3D" id="3.40.50.300">
    <property type="entry name" value="P-loop containing nucleotide triphosphate hydrolases"/>
    <property type="match status" value="1"/>
</dbReference>
<evidence type="ECO:0000259" key="9">
    <source>
        <dbReference type="PROSITE" id="PS50929"/>
    </source>
</evidence>
<dbReference type="InterPro" id="IPR003439">
    <property type="entry name" value="ABC_transporter-like_ATP-bd"/>
</dbReference>
<dbReference type="NCBIfam" id="TIGR02868">
    <property type="entry name" value="CydC"/>
    <property type="match status" value="1"/>
</dbReference>
<evidence type="ECO:0000313" key="11">
    <source>
        <dbReference type="Proteomes" id="UP000321230"/>
    </source>
</evidence>
<dbReference type="PROSITE" id="PS50893">
    <property type="entry name" value="ABC_TRANSPORTER_2"/>
    <property type="match status" value="1"/>
</dbReference>
<feature type="domain" description="ABC transmembrane type-1" evidence="9">
    <location>
        <begin position="71"/>
        <end position="302"/>
    </location>
</feature>
<dbReference type="InterPro" id="IPR039421">
    <property type="entry name" value="Type_1_exporter"/>
</dbReference>
<dbReference type="InterPro" id="IPR011527">
    <property type="entry name" value="ABC1_TM_dom"/>
</dbReference>
<dbReference type="GO" id="GO:0005524">
    <property type="term" value="F:ATP binding"/>
    <property type="evidence" value="ECO:0007669"/>
    <property type="project" value="UniProtKB-KW"/>
</dbReference>
<dbReference type="SMART" id="SM00382">
    <property type="entry name" value="AAA"/>
    <property type="match status" value="1"/>
</dbReference>
<dbReference type="GO" id="GO:0034775">
    <property type="term" value="P:glutathione transmembrane transport"/>
    <property type="evidence" value="ECO:0007669"/>
    <property type="project" value="InterPro"/>
</dbReference>
<dbReference type="PANTHER" id="PTHR43394:SF1">
    <property type="entry name" value="ATP-BINDING CASSETTE SUB-FAMILY B MEMBER 10, MITOCHONDRIAL"/>
    <property type="match status" value="1"/>
</dbReference>
<dbReference type="OrthoDB" id="5288404at2"/>
<evidence type="ECO:0000256" key="2">
    <source>
        <dbReference type="ARBA" id="ARBA00022692"/>
    </source>
</evidence>
<keyword evidence="4 10" id="KW-0067">ATP-binding</keyword>
<keyword evidence="6 7" id="KW-0472">Membrane</keyword>
<dbReference type="GO" id="GO:0015421">
    <property type="term" value="F:ABC-type oligopeptide transporter activity"/>
    <property type="evidence" value="ECO:0007669"/>
    <property type="project" value="TreeGrafter"/>
</dbReference>
<dbReference type="InterPro" id="IPR036640">
    <property type="entry name" value="ABC1_TM_sf"/>
</dbReference>
<feature type="transmembrane region" description="Helical" evidence="7">
    <location>
        <begin position="256"/>
        <end position="278"/>
    </location>
</feature>
<protein>
    <submittedName>
        <fullName evidence="10">Cysteine/glutathione ABC transporter ATP-binding protein/permease CydC</fullName>
    </submittedName>
</protein>
<dbReference type="Pfam" id="PF00005">
    <property type="entry name" value="ABC_tran"/>
    <property type="match status" value="1"/>
</dbReference>
<dbReference type="RefSeq" id="WP_146794795.1">
    <property type="nucleotide sequence ID" value="NZ_BARC01000011.1"/>
</dbReference>
<dbReference type="AlphaFoldDB" id="A0A511B168"/>